<organism evidence="2 3">
    <name type="scientific">Streptomyces acidiscabies</name>
    <dbReference type="NCBI Taxonomy" id="42234"/>
    <lineage>
        <taxon>Bacteria</taxon>
        <taxon>Bacillati</taxon>
        <taxon>Actinomycetota</taxon>
        <taxon>Actinomycetes</taxon>
        <taxon>Kitasatosporales</taxon>
        <taxon>Streptomycetaceae</taxon>
        <taxon>Streptomyces</taxon>
    </lineage>
</organism>
<keyword evidence="1" id="KW-0175">Coiled coil</keyword>
<comment type="caution">
    <text evidence="2">The sequence shown here is derived from an EMBL/GenBank/DDBJ whole genome shotgun (WGS) entry which is preliminary data.</text>
</comment>
<dbReference type="RefSeq" id="WP_319166689.1">
    <property type="nucleotide sequence ID" value="NZ_JARAWP010000011.1"/>
</dbReference>
<evidence type="ECO:0000313" key="2">
    <source>
        <dbReference type="EMBL" id="MDX3020052.1"/>
    </source>
</evidence>
<sequence length="90" mass="10506">MDERDRSVVEVTEYAEELIHEIDRLRTELDRVRSVESASPEGVRRSAIHIDETESGCRMRRLEDGRRRSHSLGSLRKAEQFKCLLARQVP</sequence>
<reference evidence="2 3" key="1">
    <citation type="journal article" date="2023" name="Microb. Genom.">
        <title>Mesoterricola silvestris gen. nov., sp. nov., Mesoterricola sediminis sp. nov., Geothrix oryzae sp. nov., Geothrix edaphica sp. nov., Geothrix rubra sp. nov., and Geothrix limicola sp. nov., six novel members of Acidobacteriota isolated from soils.</title>
        <authorList>
            <person name="Weisberg A.J."/>
            <person name="Pearce E."/>
            <person name="Kramer C.G."/>
            <person name="Chang J.H."/>
            <person name="Clarke C.R."/>
        </authorList>
    </citation>
    <scope>NUCLEOTIDE SEQUENCE [LARGE SCALE GENOMIC DNA]</scope>
    <source>
        <strain evidence="2 3">NB05-1H</strain>
    </source>
</reference>
<keyword evidence="3" id="KW-1185">Reference proteome</keyword>
<accession>A0ABU4LX96</accession>
<evidence type="ECO:0000256" key="1">
    <source>
        <dbReference type="SAM" id="Coils"/>
    </source>
</evidence>
<proteinExistence type="predicted"/>
<dbReference type="Proteomes" id="UP001272987">
    <property type="component" value="Unassembled WGS sequence"/>
</dbReference>
<protein>
    <submittedName>
        <fullName evidence="2">Uncharacterized protein</fullName>
    </submittedName>
</protein>
<name>A0ABU4LX96_9ACTN</name>
<dbReference type="EMBL" id="JARAWP010000011">
    <property type="protein sequence ID" value="MDX3020052.1"/>
    <property type="molecule type" value="Genomic_DNA"/>
</dbReference>
<feature type="coiled-coil region" evidence="1">
    <location>
        <begin position="8"/>
        <end position="35"/>
    </location>
</feature>
<evidence type="ECO:0000313" key="3">
    <source>
        <dbReference type="Proteomes" id="UP001272987"/>
    </source>
</evidence>
<gene>
    <name evidence="2" type="ORF">PV666_19490</name>
</gene>